<evidence type="ECO:0000313" key="1">
    <source>
        <dbReference type="EMBL" id="CEN60404.1"/>
    </source>
</evidence>
<evidence type="ECO:0000313" key="2">
    <source>
        <dbReference type="Proteomes" id="UP000054771"/>
    </source>
</evidence>
<dbReference type="STRING" id="454130.A0A0U5CNF3"/>
<dbReference type="EMBL" id="CDMC01000002">
    <property type="protein sequence ID" value="CEN60404.1"/>
    <property type="molecule type" value="Genomic_DNA"/>
</dbReference>
<accession>A0A0U5CNF3</accession>
<dbReference type="CDD" id="cd02440">
    <property type="entry name" value="AdoMet_MTases"/>
    <property type="match status" value="1"/>
</dbReference>
<keyword evidence="2" id="KW-1185">Reference proteome</keyword>
<reference evidence="2" key="1">
    <citation type="journal article" date="2016" name="Genome Announc.">
        <title>Draft genome sequences of fungus Aspergillus calidoustus.</title>
        <authorList>
            <person name="Horn F."/>
            <person name="Linde J."/>
            <person name="Mattern D.J."/>
            <person name="Walther G."/>
            <person name="Guthke R."/>
            <person name="Scherlach K."/>
            <person name="Martin K."/>
            <person name="Brakhage A.A."/>
            <person name="Petzke L."/>
            <person name="Valiante V."/>
        </authorList>
    </citation>
    <scope>NUCLEOTIDE SEQUENCE [LARGE SCALE GENOMIC DNA]</scope>
    <source>
        <strain evidence="2">SF006504</strain>
    </source>
</reference>
<dbReference type="PANTHER" id="PTHR43591:SF110">
    <property type="entry name" value="RHODANESE DOMAIN-CONTAINING PROTEIN"/>
    <property type="match status" value="1"/>
</dbReference>
<protein>
    <recommendedName>
        <fullName evidence="3">Methyltransferase domain-containing protein</fullName>
    </recommendedName>
</protein>
<dbReference type="SUPFAM" id="SSF53335">
    <property type="entry name" value="S-adenosyl-L-methionine-dependent methyltransferases"/>
    <property type="match status" value="1"/>
</dbReference>
<name>A0A0U5CNF3_ASPCI</name>
<dbReference type="AlphaFoldDB" id="A0A0U5CNF3"/>
<dbReference type="PANTHER" id="PTHR43591">
    <property type="entry name" value="METHYLTRANSFERASE"/>
    <property type="match status" value="1"/>
</dbReference>
<dbReference type="Proteomes" id="UP000054771">
    <property type="component" value="Unassembled WGS sequence"/>
</dbReference>
<dbReference type="OrthoDB" id="417697at2759"/>
<dbReference type="Pfam" id="PF01209">
    <property type="entry name" value="Ubie_methyltran"/>
    <property type="match status" value="1"/>
</dbReference>
<dbReference type="Gene3D" id="3.40.50.150">
    <property type="entry name" value="Vaccinia Virus protein VP39"/>
    <property type="match status" value="1"/>
</dbReference>
<organism evidence="1 2">
    <name type="scientific">Aspergillus calidoustus</name>
    <dbReference type="NCBI Taxonomy" id="454130"/>
    <lineage>
        <taxon>Eukaryota</taxon>
        <taxon>Fungi</taxon>
        <taxon>Dikarya</taxon>
        <taxon>Ascomycota</taxon>
        <taxon>Pezizomycotina</taxon>
        <taxon>Eurotiomycetes</taxon>
        <taxon>Eurotiomycetidae</taxon>
        <taxon>Eurotiales</taxon>
        <taxon>Aspergillaceae</taxon>
        <taxon>Aspergillus</taxon>
        <taxon>Aspergillus subgen. Nidulantes</taxon>
    </lineage>
</organism>
<dbReference type="InterPro" id="IPR029063">
    <property type="entry name" value="SAM-dependent_MTases_sf"/>
</dbReference>
<evidence type="ECO:0008006" key="3">
    <source>
        <dbReference type="Google" id="ProtNLM"/>
    </source>
</evidence>
<proteinExistence type="predicted"/>
<gene>
    <name evidence="1" type="ORF">ASPCAL02844</name>
</gene>
<sequence>MAPIRKGEYMIQTNSQSSARLNLQHYWVKESLGYLLHPDIPVPENAKVADIATGTGIWPVSFSRLPAVPSTVQIDGFDITDAMFPPPDWLPSNVSLRTLDILQPVPDELKGQYDVVCIRYFGVLIRNNDPEFVLRNLVDLLKPGGYIQWMESDIYNQTVVKSTHSALYGVTTTLEQHLPSWRQYLDSSELRYDWLKTLPTICKSIGMSEAKLYTPKIFPAMRFTASYAVLGAWEELSYKFLDERPDKFLGSGPELREKIDGFRREVAQGAALDLGFYVTVARK</sequence>